<gene>
    <name evidence="2" type="ORF">FD16_GL000987</name>
</gene>
<dbReference type="eggNOG" id="COG1073">
    <property type="taxonomic scope" value="Bacteria"/>
</dbReference>
<keyword evidence="3" id="KW-1185">Reference proteome</keyword>
<protein>
    <submittedName>
        <fullName evidence="2">Esterase</fullName>
    </submittedName>
</protein>
<dbReference type="SUPFAM" id="SSF53474">
    <property type="entry name" value="alpha/beta-Hydrolases"/>
    <property type="match status" value="1"/>
</dbReference>
<dbReference type="Proteomes" id="UP000051820">
    <property type="component" value="Unassembled WGS sequence"/>
</dbReference>
<dbReference type="STRING" id="1423807.FD16_GL000987"/>
<evidence type="ECO:0000259" key="1">
    <source>
        <dbReference type="Pfam" id="PF00561"/>
    </source>
</evidence>
<dbReference type="GO" id="GO:0016020">
    <property type="term" value="C:membrane"/>
    <property type="evidence" value="ECO:0007669"/>
    <property type="project" value="TreeGrafter"/>
</dbReference>
<dbReference type="Pfam" id="PF00561">
    <property type="entry name" value="Abhydrolase_1"/>
    <property type="match status" value="1"/>
</dbReference>
<dbReference type="EMBL" id="AZGF01000022">
    <property type="protein sequence ID" value="KRM11171.1"/>
    <property type="molecule type" value="Genomic_DNA"/>
</dbReference>
<sequence>MTDFSIKRDGLSLHARLEKPSKNSDTLAIVMHGFTADLGYDESRLVPRIASALLQNDFAVLRFDFNGHGKSDGELQNMTVLNEISDAKAVLDFARTLNYAKIVLIGHSQGGVVASMLAGYYRDLISKLVLLAPAATLKTDAQLGTLQGTTYDPKNIPDVLNIRGELTVGGFYLRTAQSLPIYEVAHQFNGPVCLIHGISDKVVDYHASVRYHNGYFDSELHLLNDTDHSFTGDVAKPAIQILLEFLEK</sequence>
<accession>A0A0R1W791</accession>
<dbReference type="PANTHER" id="PTHR43798:SF33">
    <property type="entry name" value="HYDROLASE, PUTATIVE (AFU_ORTHOLOGUE AFUA_2G14860)-RELATED"/>
    <property type="match status" value="1"/>
</dbReference>
<dbReference type="AlphaFoldDB" id="A0A0R1W791"/>
<dbReference type="RefSeq" id="WP_010621859.1">
    <property type="nucleotide sequence ID" value="NZ_AZGF01000022.1"/>
</dbReference>
<evidence type="ECO:0000313" key="2">
    <source>
        <dbReference type="EMBL" id="KRM11171.1"/>
    </source>
</evidence>
<dbReference type="PATRIC" id="fig|1423807.3.peg.1004"/>
<dbReference type="OrthoDB" id="9780269at2"/>
<proteinExistence type="predicted"/>
<dbReference type="Gene3D" id="3.40.50.1820">
    <property type="entry name" value="alpha/beta hydrolase"/>
    <property type="match status" value="1"/>
</dbReference>
<dbReference type="InterPro" id="IPR029058">
    <property type="entry name" value="AB_hydrolase_fold"/>
</dbReference>
<dbReference type="PRINTS" id="PR00111">
    <property type="entry name" value="ABHYDROLASE"/>
</dbReference>
<feature type="domain" description="AB hydrolase-1" evidence="1">
    <location>
        <begin position="29"/>
        <end position="141"/>
    </location>
</feature>
<name>A0A0R1W791_9LACO</name>
<dbReference type="PANTHER" id="PTHR43798">
    <property type="entry name" value="MONOACYLGLYCEROL LIPASE"/>
    <property type="match status" value="1"/>
</dbReference>
<dbReference type="InterPro" id="IPR050266">
    <property type="entry name" value="AB_hydrolase_sf"/>
</dbReference>
<organism evidence="2 3">
    <name type="scientific">Paucilactobacillus suebicus DSM 5007 = KCTC 3549</name>
    <dbReference type="NCBI Taxonomy" id="1423807"/>
    <lineage>
        <taxon>Bacteria</taxon>
        <taxon>Bacillati</taxon>
        <taxon>Bacillota</taxon>
        <taxon>Bacilli</taxon>
        <taxon>Lactobacillales</taxon>
        <taxon>Lactobacillaceae</taxon>
        <taxon>Paucilactobacillus</taxon>
    </lineage>
</organism>
<comment type="caution">
    <text evidence="2">The sequence shown here is derived from an EMBL/GenBank/DDBJ whole genome shotgun (WGS) entry which is preliminary data.</text>
</comment>
<reference evidence="2 3" key="1">
    <citation type="journal article" date="2015" name="Genome Announc.">
        <title>Expanding the biotechnology potential of lactobacilli through comparative genomics of 213 strains and associated genera.</title>
        <authorList>
            <person name="Sun Z."/>
            <person name="Harris H.M."/>
            <person name="McCann A."/>
            <person name="Guo C."/>
            <person name="Argimon S."/>
            <person name="Zhang W."/>
            <person name="Yang X."/>
            <person name="Jeffery I.B."/>
            <person name="Cooney J.C."/>
            <person name="Kagawa T.F."/>
            <person name="Liu W."/>
            <person name="Song Y."/>
            <person name="Salvetti E."/>
            <person name="Wrobel A."/>
            <person name="Rasinkangas P."/>
            <person name="Parkhill J."/>
            <person name="Rea M.C."/>
            <person name="O'Sullivan O."/>
            <person name="Ritari J."/>
            <person name="Douillard F.P."/>
            <person name="Paul Ross R."/>
            <person name="Yang R."/>
            <person name="Briner A.E."/>
            <person name="Felis G.E."/>
            <person name="de Vos W.M."/>
            <person name="Barrangou R."/>
            <person name="Klaenhammer T.R."/>
            <person name="Caufield P.W."/>
            <person name="Cui Y."/>
            <person name="Zhang H."/>
            <person name="O'Toole P.W."/>
        </authorList>
    </citation>
    <scope>NUCLEOTIDE SEQUENCE [LARGE SCALE GENOMIC DNA]</scope>
    <source>
        <strain evidence="2 3">DSM 5007</strain>
    </source>
</reference>
<dbReference type="InterPro" id="IPR000073">
    <property type="entry name" value="AB_hydrolase_1"/>
</dbReference>
<evidence type="ECO:0000313" key="3">
    <source>
        <dbReference type="Proteomes" id="UP000051820"/>
    </source>
</evidence>